<reference evidence="4 5" key="1">
    <citation type="submission" date="2017-10" db="EMBL/GenBank/DDBJ databases">
        <title>A novel species of cold-tolerant Malassezia isolated from bats.</title>
        <authorList>
            <person name="Lorch J.M."/>
            <person name="Palmer J.M."/>
            <person name="Vanderwolf K.J."/>
            <person name="Schmidt K.Z."/>
            <person name="Verant M.L."/>
            <person name="Weller T.J."/>
            <person name="Blehert D.S."/>
        </authorList>
    </citation>
    <scope>NUCLEOTIDE SEQUENCE [LARGE SCALE GENOMIC DNA]</scope>
    <source>
        <strain evidence="4 5">NWHC:44797-103</strain>
    </source>
</reference>
<feature type="compositionally biased region" description="Basic and acidic residues" evidence="2">
    <location>
        <begin position="200"/>
        <end position="329"/>
    </location>
</feature>
<dbReference type="SUPFAM" id="SSF54928">
    <property type="entry name" value="RNA-binding domain, RBD"/>
    <property type="match status" value="1"/>
</dbReference>
<sequence>MSSSPAARREELHEDMQFDENVSTEREWQHAQEDDFDRRDARDKDHDPDTRDAPRARSSHYSNDRPRDGGARGAPRRQERPAPSPSHILGAFGLSIRTTERELEEEFSKAGPVEKVVIVYDARTGRSRGFGFITMRDVESATEAVTQINNTELQGRRIRVDFSSTTRAHEPTPGEYRGNPRFTDERERPALTGSSYRGAAYERRSHERDHAYGRHDERRSWGRERGYDKDDRRGWTRDRRDDRRPSYDRDDRRGWARERGDERRGDDRDDRRGWGRDDRSARSRFDAPEWRRNASPTRTRDREASPIHAREQSPRRDEERYERFDDGGE</sequence>
<dbReference type="AlphaFoldDB" id="A0A2N1JE16"/>
<dbReference type="InterPro" id="IPR050441">
    <property type="entry name" value="RBM"/>
</dbReference>
<feature type="region of interest" description="Disordered" evidence="2">
    <location>
        <begin position="157"/>
        <end position="329"/>
    </location>
</feature>
<dbReference type="SMART" id="SM00360">
    <property type="entry name" value="RRM"/>
    <property type="match status" value="1"/>
</dbReference>
<dbReference type="PROSITE" id="PS50102">
    <property type="entry name" value="RRM"/>
    <property type="match status" value="1"/>
</dbReference>
<dbReference type="OrthoDB" id="439808at2759"/>
<dbReference type="PANTHER" id="PTHR48034">
    <property type="entry name" value="TRANSFORMER-2 SEX-DETERMINING PROTEIN-RELATED"/>
    <property type="match status" value="1"/>
</dbReference>
<evidence type="ECO:0000313" key="4">
    <source>
        <dbReference type="EMBL" id="PKI84789.1"/>
    </source>
</evidence>
<dbReference type="InterPro" id="IPR035979">
    <property type="entry name" value="RBD_domain_sf"/>
</dbReference>
<dbReference type="Pfam" id="PF00076">
    <property type="entry name" value="RRM_1"/>
    <property type="match status" value="1"/>
</dbReference>
<evidence type="ECO:0000313" key="5">
    <source>
        <dbReference type="Proteomes" id="UP000232875"/>
    </source>
</evidence>
<feature type="compositionally biased region" description="Basic and acidic residues" evidence="2">
    <location>
        <begin position="62"/>
        <end position="80"/>
    </location>
</feature>
<proteinExistence type="predicted"/>
<organism evidence="4 5">
    <name type="scientific">Malassezia vespertilionis</name>
    <dbReference type="NCBI Taxonomy" id="2020962"/>
    <lineage>
        <taxon>Eukaryota</taxon>
        <taxon>Fungi</taxon>
        <taxon>Dikarya</taxon>
        <taxon>Basidiomycota</taxon>
        <taxon>Ustilaginomycotina</taxon>
        <taxon>Malasseziomycetes</taxon>
        <taxon>Malasseziales</taxon>
        <taxon>Malasseziaceae</taxon>
        <taxon>Malassezia</taxon>
    </lineage>
</organism>
<gene>
    <name evidence="4" type="ORF">MVES_001181</name>
</gene>
<evidence type="ECO:0000259" key="3">
    <source>
        <dbReference type="PROSITE" id="PS50102"/>
    </source>
</evidence>
<evidence type="ECO:0000256" key="1">
    <source>
        <dbReference type="PROSITE-ProRule" id="PRU00176"/>
    </source>
</evidence>
<dbReference type="Proteomes" id="UP000232875">
    <property type="component" value="Unassembled WGS sequence"/>
</dbReference>
<dbReference type="GO" id="GO:0003723">
    <property type="term" value="F:RNA binding"/>
    <property type="evidence" value="ECO:0007669"/>
    <property type="project" value="UniProtKB-UniRule"/>
</dbReference>
<name>A0A2N1JE16_9BASI</name>
<feature type="region of interest" description="Disordered" evidence="2">
    <location>
        <begin position="1"/>
        <end position="93"/>
    </location>
</feature>
<dbReference type="EMBL" id="KZ454988">
    <property type="protein sequence ID" value="PKI84789.1"/>
    <property type="molecule type" value="Genomic_DNA"/>
</dbReference>
<feature type="compositionally biased region" description="Basic and acidic residues" evidence="2">
    <location>
        <begin position="7"/>
        <end position="16"/>
    </location>
</feature>
<feature type="domain" description="RRM" evidence="3">
    <location>
        <begin position="87"/>
        <end position="165"/>
    </location>
</feature>
<accession>A0A2N1JE16</accession>
<keyword evidence="5" id="KW-1185">Reference proteome</keyword>
<protein>
    <recommendedName>
        <fullName evidence="3">RRM domain-containing protein</fullName>
    </recommendedName>
</protein>
<dbReference type="InterPro" id="IPR000504">
    <property type="entry name" value="RRM_dom"/>
</dbReference>
<evidence type="ECO:0000256" key="2">
    <source>
        <dbReference type="SAM" id="MobiDB-lite"/>
    </source>
</evidence>
<dbReference type="STRING" id="2020962.A0A2N1JE16"/>
<dbReference type="Gene3D" id="3.30.70.330">
    <property type="match status" value="1"/>
</dbReference>
<feature type="compositionally biased region" description="Basic and acidic residues" evidence="2">
    <location>
        <begin position="23"/>
        <end position="55"/>
    </location>
</feature>
<keyword evidence="1" id="KW-0694">RNA-binding</keyword>
<dbReference type="InterPro" id="IPR012677">
    <property type="entry name" value="Nucleotide-bd_a/b_plait_sf"/>
</dbReference>